<dbReference type="PANTHER" id="PTHR11895">
    <property type="entry name" value="TRANSAMIDASE"/>
    <property type="match status" value="1"/>
</dbReference>
<dbReference type="SUPFAM" id="SSF75304">
    <property type="entry name" value="Amidase signature (AS) enzymes"/>
    <property type="match status" value="1"/>
</dbReference>
<dbReference type="Pfam" id="PF21986">
    <property type="entry name" value="AH_C"/>
    <property type="match status" value="1"/>
</dbReference>
<dbReference type="RefSeq" id="WP_379710819.1">
    <property type="nucleotide sequence ID" value="NZ_JBHTBS010000003.1"/>
</dbReference>
<accession>A0ABW2L3P5</accession>
<dbReference type="Proteomes" id="UP001596472">
    <property type="component" value="Unassembled WGS sequence"/>
</dbReference>
<dbReference type="InterPro" id="IPR023631">
    <property type="entry name" value="Amidase_dom"/>
</dbReference>
<keyword evidence="3" id="KW-0378">Hydrolase</keyword>
<evidence type="ECO:0000259" key="1">
    <source>
        <dbReference type="Pfam" id="PF01425"/>
    </source>
</evidence>
<sequence length="572" mass="61401">MTIEDLIKRYEAGETPVEVMESVWQRIAEWDDPAMFIHLPEWEEMKMIAAEVEKMPKDLPLWGVPFVVKDNIDVAGWPTTAACPGFAYTPDEDASVVRLLREAGAIPVGKANLDQFATGLVGTRSPYGVARNAVAPGWLPGGSSSGSASAVAAGIAVFSLGTDTAGSGRVPAAFQELIGWKPTRGRLSTKGVVPACRSLDCVSVFANNTSDAARVMSVAGKFDEEDPWSREVKGSGLKGRRVGVPSGLDFSGDPDTPGLFDGAVEKLKSLGYEVVSIDPTPFVEAAKLLYEGPWVAERWAAVGEFVSSNADEVHPVTRKILEGSQGWQAADLFKAQDKLKCFARHADAVWKEVDLLLLPTTPCLYRVEEVLEEPFGTNATLGRYTNFMNLLDLCAVALPAGRARGGEVPWGVTLAAPAGMDEGLLDLAALMNGEAVHERPSEKIPVVVCGAHLEGLPLHWQLSDRHAELVRRGKTAPAYRMFAMPAGDGFPERPAMIREDGGGCSIEVEVWALAPADFGDFVAKIPGPLGIGKIEMEDGEELPGFIAEPRATEGAEEISRFGGWKSWMASRA</sequence>
<dbReference type="InterPro" id="IPR014085">
    <property type="entry name" value="Allophanate_hydrolase"/>
</dbReference>
<dbReference type="InterPro" id="IPR053844">
    <property type="entry name" value="AH_C"/>
</dbReference>
<organism evidence="3 4">
    <name type="scientific">Haloferula chungangensis</name>
    <dbReference type="NCBI Taxonomy" id="1048331"/>
    <lineage>
        <taxon>Bacteria</taxon>
        <taxon>Pseudomonadati</taxon>
        <taxon>Verrucomicrobiota</taxon>
        <taxon>Verrucomicrobiia</taxon>
        <taxon>Verrucomicrobiales</taxon>
        <taxon>Verrucomicrobiaceae</taxon>
        <taxon>Haloferula</taxon>
    </lineage>
</organism>
<dbReference type="EC" id="3.5.1.54" evidence="3"/>
<evidence type="ECO:0000313" key="4">
    <source>
        <dbReference type="Proteomes" id="UP001596472"/>
    </source>
</evidence>
<gene>
    <name evidence="3" type="primary">atzF</name>
    <name evidence="3" type="ORF">ACFQY0_07190</name>
</gene>
<dbReference type="NCBIfam" id="TIGR02713">
    <property type="entry name" value="allophanate_hyd"/>
    <property type="match status" value="1"/>
</dbReference>
<feature type="domain" description="Amidase" evidence="1">
    <location>
        <begin position="18"/>
        <end position="425"/>
    </location>
</feature>
<dbReference type="NCBIfam" id="NF006043">
    <property type="entry name" value="PRK08186.1"/>
    <property type="match status" value="1"/>
</dbReference>
<protein>
    <submittedName>
        <fullName evidence="3">Allophanate hydrolase</fullName>
        <ecNumber evidence="3">3.5.1.54</ecNumber>
    </submittedName>
</protein>
<dbReference type="InterPro" id="IPR036928">
    <property type="entry name" value="AS_sf"/>
</dbReference>
<dbReference type="Gene3D" id="1.20.58.1700">
    <property type="match status" value="1"/>
</dbReference>
<dbReference type="Gene3D" id="3.90.1300.10">
    <property type="entry name" value="Amidase signature (AS) domain"/>
    <property type="match status" value="1"/>
</dbReference>
<reference evidence="4" key="1">
    <citation type="journal article" date="2019" name="Int. J. Syst. Evol. Microbiol.">
        <title>The Global Catalogue of Microorganisms (GCM) 10K type strain sequencing project: providing services to taxonomists for standard genome sequencing and annotation.</title>
        <authorList>
            <consortium name="The Broad Institute Genomics Platform"/>
            <consortium name="The Broad Institute Genome Sequencing Center for Infectious Disease"/>
            <person name="Wu L."/>
            <person name="Ma J."/>
        </authorList>
    </citation>
    <scope>NUCLEOTIDE SEQUENCE [LARGE SCALE GENOMIC DNA]</scope>
    <source>
        <strain evidence="4">CGMCC 4.1467</strain>
    </source>
</reference>
<dbReference type="EMBL" id="JBHTBS010000003">
    <property type="protein sequence ID" value="MFC7336957.1"/>
    <property type="molecule type" value="Genomic_DNA"/>
</dbReference>
<evidence type="ECO:0000259" key="2">
    <source>
        <dbReference type="Pfam" id="PF21986"/>
    </source>
</evidence>
<dbReference type="Pfam" id="PF01425">
    <property type="entry name" value="Amidase"/>
    <property type="match status" value="1"/>
</dbReference>
<dbReference type="GO" id="GO:0004039">
    <property type="term" value="F:allophanate hydrolase activity"/>
    <property type="evidence" value="ECO:0007669"/>
    <property type="project" value="UniProtKB-EC"/>
</dbReference>
<feature type="domain" description="Allophanate hydrolase C-terminal" evidence="2">
    <location>
        <begin position="445"/>
        <end position="569"/>
    </location>
</feature>
<evidence type="ECO:0000313" key="3">
    <source>
        <dbReference type="EMBL" id="MFC7336957.1"/>
    </source>
</evidence>
<dbReference type="InterPro" id="IPR000120">
    <property type="entry name" value="Amidase"/>
</dbReference>
<comment type="caution">
    <text evidence="3">The sequence shown here is derived from an EMBL/GenBank/DDBJ whole genome shotgun (WGS) entry which is preliminary data.</text>
</comment>
<proteinExistence type="predicted"/>
<dbReference type="Gene3D" id="3.10.490.10">
    <property type="entry name" value="Gamma-glutamyl cyclotransferase-like"/>
    <property type="match status" value="1"/>
</dbReference>
<name>A0ABW2L3P5_9BACT</name>
<dbReference type="PANTHER" id="PTHR11895:SF169">
    <property type="entry name" value="GLUTAMYL-TRNA(GLN) AMIDOTRANSFERASE"/>
    <property type="match status" value="1"/>
</dbReference>
<keyword evidence="4" id="KW-1185">Reference proteome</keyword>